<gene>
    <name evidence="9" type="primary">LOC108612055</name>
</gene>
<dbReference type="PANTHER" id="PTHR18895">
    <property type="entry name" value="HEMK METHYLTRANSFERASE"/>
    <property type="match status" value="1"/>
</dbReference>
<feature type="domain" description="Methyltransferase small" evidence="6">
    <location>
        <begin position="129"/>
        <end position="249"/>
    </location>
</feature>
<dbReference type="InterPro" id="IPR029063">
    <property type="entry name" value="SAM-dependent_MTases_sf"/>
</dbReference>
<dbReference type="CDD" id="cd02440">
    <property type="entry name" value="AdoMet_MTases"/>
    <property type="match status" value="1"/>
</dbReference>
<dbReference type="InterPro" id="IPR007848">
    <property type="entry name" value="Small_mtfrase_dom"/>
</dbReference>
<feature type="domain" description="Release factor glutamine methyltransferase N-terminal" evidence="7">
    <location>
        <begin position="51"/>
        <end position="122"/>
    </location>
</feature>
<dbReference type="PANTHER" id="PTHR18895:SF74">
    <property type="entry name" value="MTRF1L RELEASE FACTOR GLUTAMINE METHYLTRANSFERASE"/>
    <property type="match status" value="1"/>
</dbReference>
<proteinExistence type="predicted"/>
<reference evidence="8" key="1">
    <citation type="journal article" date="1997" name="Nucleic Acids Res.">
        <title>tRNAscan-SE: a program for improved detection of transfer RNA genes in genomic sequence.</title>
        <authorList>
            <person name="Lowe T.M."/>
            <person name="Eddy S.R."/>
        </authorList>
    </citation>
    <scope>NUCLEOTIDE SEQUENCE [LARGE SCALE GENOMIC DNA]</scope>
</reference>
<evidence type="ECO:0000313" key="8">
    <source>
        <dbReference type="Proteomes" id="UP000694904"/>
    </source>
</evidence>
<dbReference type="GeneID" id="108612055"/>
<dbReference type="Gene3D" id="3.40.50.150">
    <property type="entry name" value="Vaccinia Virus protein VP39"/>
    <property type="match status" value="1"/>
</dbReference>
<evidence type="ECO:0000256" key="1">
    <source>
        <dbReference type="ARBA" id="ARBA00012771"/>
    </source>
</evidence>
<reference evidence="9" key="3">
    <citation type="submission" date="2025-08" db="UniProtKB">
        <authorList>
            <consortium name="RefSeq"/>
        </authorList>
    </citation>
    <scope>IDENTIFICATION</scope>
    <source>
        <tissue evidence="9">Whole organism</tissue>
    </source>
</reference>
<name>A0ABM1NZP9_DROAR</name>
<evidence type="ECO:0000259" key="7">
    <source>
        <dbReference type="Pfam" id="PF17827"/>
    </source>
</evidence>
<dbReference type="Proteomes" id="UP000694904">
    <property type="component" value="Chromosome 3"/>
</dbReference>
<dbReference type="Gene3D" id="1.10.8.10">
    <property type="entry name" value="DNA helicase RuvA subunit, C-terminal domain"/>
    <property type="match status" value="1"/>
</dbReference>
<dbReference type="InterPro" id="IPR002052">
    <property type="entry name" value="DNA_methylase_N6_adenine_CS"/>
</dbReference>
<evidence type="ECO:0000256" key="3">
    <source>
        <dbReference type="ARBA" id="ARBA00022679"/>
    </source>
</evidence>
<dbReference type="GO" id="GO:0008168">
    <property type="term" value="F:methyltransferase activity"/>
    <property type="evidence" value="ECO:0007669"/>
    <property type="project" value="UniProtKB-KW"/>
</dbReference>
<dbReference type="Pfam" id="PF05175">
    <property type="entry name" value="MTS"/>
    <property type="match status" value="1"/>
</dbReference>
<keyword evidence="3" id="KW-0808">Transferase</keyword>
<dbReference type="InterPro" id="IPR004556">
    <property type="entry name" value="HemK-like"/>
</dbReference>
<dbReference type="SUPFAM" id="SSF53335">
    <property type="entry name" value="S-adenosyl-L-methionine-dependent methyltransferases"/>
    <property type="match status" value="1"/>
</dbReference>
<dbReference type="RefSeq" id="XP_017860435.1">
    <property type="nucleotide sequence ID" value="XM_018004946.1"/>
</dbReference>
<dbReference type="EC" id="2.1.1.297" evidence="1"/>
<dbReference type="PROSITE" id="PS00092">
    <property type="entry name" value="N6_MTASE"/>
    <property type="match status" value="1"/>
</dbReference>
<evidence type="ECO:0000256" key="4">
    <source>
        <dbReference type="ARBA" id="ARBA00022691"/>
    </source>
</evidence>
<keyword evidence="8" id="KW-1185">Reference proteome</keyword>
<comment type="catalytic activity">
    <reaction evidence="5">
        <text>L-glutaminyl-[peptide chain release factor] + S-adenosyl-L-methionine = N(5)-methyl-L-glutaminyl-[peptide chain release factor] + S-adenosyl-L-homocysteine + H(+)</text>
        <dbReference type="Rhea" id="RHEA:42896"/>
        <dbReference type="Rhea" id="RHEA-COMP:10271"/>
        <dbReference type="Rhea" id="RHEA-COMP:10272"/>
        <dbReference type="ChEBI" id="CHEBI:15378"/>
        <dbReference type="ChEBI" id="CHEBI:30011"/>
        <dbReference type="ChEBI" id="CHEBI:57856"/>
        <dbReference type="ChEBI" id="CHEBI:59789"/>
        <dbReference type="ChEBI" id="CHEBI:61891"/>
        <dbReference type="EC" id="2.1.1.297"/>
    </reaction>
</comment>
<evidence type="ECO:0000256" key="2">
    <source>
        <dbReference type="ARBA" id="ARBA00022603"/>
    </source>
</evidence>
<keyword evidence="4" id="KW-0949">S-adenosyl-L-methionine</keyword>
<sequence length="337" mass="38663">MLKYLTQPLRRTTQIARRSFCNSKLSGSSAKVTAATTTTTPTVGPLIEVREALDGWSDKLKEAGVSDIDFNLKCIVSHVLRRKFNTVPDDFAQLKFNSEQLADFERFLEARCARMPLQHIIGEWDFMDITLKTAPTVFIPRPETEEFVRLVIENYRKVEHVNMLEVGCGSGAMSLSMLHALPQVDATAIERSKAATKLAWENAKLLGLHQRFKIFNHTMETDNYLPTELQDKQYDLIISNPPYVKTEEFQFLHPEVVVYENLNALDGGSDGLRVARLVFELACRHLRPGGQLWLELGNDHPPLVKTIMNMQYQGRLNFVQSYEDQYKRERFVQLERV</sequence>
<protein>
    <recommendedName>
        <fullName evidence="1">peptide chain release factor N(5)-glutamine methyltransferase</fullName>
        <ecNumber evidence="1">2.1.1.297</ecNumber>
    </recommendedName>
</protein>
<reference evidence="8" key="2">
    <citation type="journal article" date="2016" name="G3 (Bethesda)">
        <title>Genome Evolution in Three Species of Cactophilic Drosophila.</title>
        <authorList>
            <person name="Sanchez-Flores A."/>
            <person name="Penazola F."/>
            <person name="Carpinteyro-Ponce J."/>
            <person name="Nazario-Yepiz N."/>
            <person name="Abreu-Goodger C."/>
            <person name="Machado C.A."/>
            <person name="Markow T.A."/>
        </authorList>
    </citation>
    <scope>NUCLEOTIDE SEQUENCE [LARGE SCALE GENOMIC DNA]</scope>
</reference>
<keyword evidence="2 9" id="KW-0489">Methyltransferase</keyword>
<evidence type="ECO:0000259" key="6">
    <source>
        <dbReference type="Pfam" id="PF05175"/>
    </source>
</evidence>
<evidence type="ECO:0000256" key="5">
    <source>
        <dbReference type="ARBA" id="ARBA00048391"/>
    </source>
</evidence>
<dbReference type="InterPro" id="IPR040758">
    <property type="entry name" value="PrmC_N"/>
</dbReference>
<dbReference type="NCBIfam" id="TIGR00536">
    <property type="entry name" value="hemK_fam"/>
    <property type="match status" value="1"/>
</dbReference>
<dbReference type="InterPro" id="IPR050320">
    <property type="entry name" value="N5-glutamine_MTase"/>
</dbReference>
<organism evidence="8 9">
    <name type="scientific">Drosophila arizonae</name>
    <name type="common">Fruit fly</name>
    <dbReference type="NCBI Taxonomy" id="7263"/>
    <lineage>
        <taxon>Eukaryota</taxon>
        <taxon>Metazoa</taxon>
        <taxon>Ecdysozoa</taxon>
        <taxon>Arthropoda</taxon>
        <taxon>Hexapoda</taxon>
        <taxon>Insecta</taxon>
        <taxon>Pterygota</taxon>
        <taxon>Neoptera</taxon>
        <taxon>Endopterygota</taxon>
        <taxon>Diptera</taxon>
        <taxon>Brachycera</taxon>
        <taxon>Muscomorpha</taxon>
        <taxon>Ephydroidea</taxon>
        <taxon>Drosophilidae</taxon>
        <taxon>Drosophila</taxon>
    </lineage>
</organism>
<accession>A0ABM1NZP9</accession>
<dbReference type="GO" id="GO:0032259">
    <property type="term" value="P:methylation"/>
    <property type="evidence" value="ECO:0007669"/>
    <property type="project" value="UniProtKB-KW"/>
</dbReference>
<dbReference type="Pfam" id="PF17827">
    <property type="entry name" value="PrmC_N"/>
    <property type="match status" value="1"/>
</dbReference>
<evidence type="ECO:0000313" key="9">
    <source>
        <dbReference type="RefSeq" id="XP_017860435.1"/>
    </source>
</evidence>